<organism evidence="3 4">
    <name type="scientific">Bradyrhizobium iriomotense</name>
    <dbReference type="NCBI Taxonomy" id="441950"/>
    <lineage>
        <taxon>Bacteria</taxon>
        <taxon>Pseudomonadati</taxon>
        <taxon>Pseudomonadota</taxon>
        <taxon>Alphaproteobacteria</taxon>
        <taxon>Hyphomicrobiales</taxon>
        <taxon>Nitrobacteraceae</taxon>
        <taxon>Bradyrhizobium</taxon>
    </lineage>
</organism>
<keyword evidence="4" id="KW-1185">Reference proteome</keyword>
<comment type="caution">
    <text evidence="3">The sequence shown here is derived from an EMBL/GenBank/DDBJ whole genome shotgun (WGS) entry which is preliminary data.</text>
</comment>
<sequence length="128" mass="13864">MKSKAWGIASVAVCIALGVAPAATAQAQEAAPHAFLVAIESIHDMETFSKEYGPKVPATLQPYGGRFLVRGGMLTNLEGEAPGRFVIIEFDSLQNALNWYQSPEYQKLIPLRQKASRSTLFIAEGPSK</sequence>
<gene>
    <name evidence="3" type="ORF">GCM10007857_84980</name>
</gene>
<name>A0ABQ6BFR7_9BRAD</name>
<dbReference type="PANTHER" id="PTHR41521">
    <property type="match status" value="1"/>
</dbReference>
<dbReference type="PANTHER" id="PTHR41521:SF4">
    <property type="entry name" value="BLR0684 PROTEIN"/>
    <property type="match status" value="1"/>
</dbReference>
<feature type="chain" id="PRO_5045395385" description="DUF1330 domain-containing protein" evidence="1">
    <location>
        <begin position="26"/>
        <end position="128"/>
    </location>
</feature>
<dbReference type="Gene3D" id="3.30.70.100">
    <property type="match status" value="1"/>
</dbReference>
<evidence type="ECO:0000256" key="1">
    <source>
        <dbReference type="SAM" id="SignalP"/>
    </source>
</evidence>
<evidence type="ECO:0000313" key="3">
    <source>
        <dbReference type="EMBL" id="GLR91780.1"/>
    </source>
</evidence>
<evidence type="ECO:0000259" key="2">
    <source>
        <dbReference type="Pfam" id="PF07045"/>
    </source>
</evidence>
<feature type="signal peptide" evidence="1">
    <location>
        <begin position="1"/>
        <end position="25"/>
    </location>
</feature>
<dbReference type="Proteomes" id="UP001156905">
    <property type="component" value="Unassembled WGS sequence"/>
</dbReference>
<dbReference type="SUPFAM" id="SSF54909">
    <property type="entry name" value="Dimeric alpha+beta barrel"/>
    <property type="match status" value="1"/>
</dbReference>
<proteinExistence type="predicted"/>
<reference evidence="4" key="1">
    <citation type="journal article" date="2019" name="Int. J. Syst. Evol. Microbiol.">
        <title>The Global Catalogue of Microorganisms (GCM) 10K type strain sequencing project: providing services to taxonomists for standard genome sequencing and annotation.</title>
        <authorList>
            <consortium name="The Broad Institute Genomics Platform"/>
            <consortium name="The Broad Institute Genome Sequencing Center for Infectious Disease"/>
            <person name="Wu L."/>
            <person name="Ma J."/>
        </authorList>
    </citation>
    <scope>NUCLEOTIDE SEQUENCE [LARGE SCALE GENOMIC DNA]</scope>
    <source>
        <strain evidence="4">NBRC 102520</strain>
    </source>
</reference>
<evidence type="ECO:0000313" key="4">
    <source>
        <dbReference type="Proteomes" id="UP001156905"/>
    </source>
</evidence>
<protein>
    <recommendedName>
        <fullName evidence="2">DUF1330 domain-containing protein</fullName>
    </recommendedName>
</protein>
<dbReference type="InterPro" id="IPR011008">
    <property type="entry name" value="Dimeric_a/b-barrel"/>
</dbReference>
<keyword evidence="1" id="KW-0732">Signal</keyword>
<accession>A0ABQ6BFR7</accession>
<dbReference type="RefSeq" id="WP_284275427.1">
    <property type="nucleotide sequence ID" value="NZ_BSOW01000055.1"/>
</dbReference>
<dbReference type="InterPro" id="IPR010753">
    <property type="entry name" value="DUF1330"/>
</dbReference>
<dbReference type="EMBL" id="BSOW01000055">
    <property type="protein sequence ID" value="GLR91780.1"/>
    <property type="molecule type" value="Genomic_DNA"/>
</dbReference>
<dbReference type="Pfam" id="PF07045">
    <property type="entry name" value="DUF1330"/>
    <property type="match status" value="1"/>
</dbReference>
<feature type="domain" description="DUF1330" evidence="2">
    <location>
        <begin position="34"/>
        <end position="125"/>
    </location>
</feature>